<evidence type="ECO:0000256" key="3">
    <source>
        <dbReference type="ARBA" id="ARBA00022562"/>
    </source>
</evidence>
<evidence type="ECO:0000256" key="5">
    <source>
        <dbReference type="ARBA" id="ARBA00022695"/>
    </source>
</evidence>
<evidence type="ECO:0000259" key="15">
    <source>
        <dbReference type="Pfam" id="PF08283"/>
    </source>
</evidence>
<evidence type="ECO:0000313" key="16">
    <source>
        <dbReference type="EMBL" id="QXN75551.1"/>
    </source>
</evidence>
<proteinExistence type="predicted"/>
<keyword evidence="5" id="KW-0548">Nucleotidyltransferase</keyword>
<dbReference type="EMBL" id="MW678919">
    <property type="protein sequence ID" value="QXN75553.1"/>
    <property type="molecule type" value="Genomic_DNA"/>
</dbReference>
<dbReference type="InterPro" id="IPR022692">
    <property type="entry name" value="Gemini_AL1_REP_central"/>
</dbReference>
<dbReference type="InterPro" id="IPR049912">
    <property type="entry name" value="CRESS_DNA_REP"/>
</dbReference>
<comment type="subcellular location">
    <subcellularLocation>
        <location evidence="1">Host nucleus</location>
    </subcellularLocation>
</comment>
<dbReference type="GO" id="GO:0046872">
    <property type="term" value="F:metal ion binding"/>
    <property type="evidence" value="ECO:0007669"/>
    <property type="project" value="UniProtKB-KW"/>
</dbReference>
<organism evidence="18">
    <name type="scientific">Genomoviridae sp</name>
    <dbReference type="NCBI Taxonomy" id="2202565"/>
    <lineage>
        <taxon>Viruses</taxon>
        <taxon>Monodnaviria</taxon>
        <taxon>Shotokuvirae</taxon>
        <taxon>Cressdnaviricota</taxon>
        <taxon>Repensiviricetes</taxon>
        <taxon>Geplafuvirales</taxon>
        <taxon>Genomoviridae</taxon>
    </lineage>
</organism>
<dbReference type="GO" id="GO:0000166">
    <property type="term" value="F:nucleotide binding"/>
    <property type="evidence" value="ECO:0007669"/>
    <property type="project" value="UniProtKB-KW"/>
</dbReference>
<name>A0A8F5MJQ4_9VIRU</name>
<dbReference type="GO" id="GO:0016779">
    <property type="term" value="F:nucleotidyltransferase activity"/>
    <property type="evidence" value="ECO:0007669"/>
    <property type="project" value="UniProtKB-KW"/>
</dbReference>
<keyword evidence="13" id="KW-0238">DNA-binding</keyword>
<evidence type="ECO:0000313" key="17">
    <source>
        <dbReference type="EMBL" id="QXN75553.1"/>
    </source>
</evidence>
<dbReference type="EMBL" id="MW678925">
    <property type="protein sequence ID" value="QXN75565.1"/>
    <property type="molecule type" value="Genomic_DNA"/>
</dbReference>
<reference evidence="18" key="1">
    <citation type="submission" date="2021-02" db="EMBL/GenBank/DDBJ databases">
        <title>Agricultural practices are the primary influencer of seasonal variation in a dryland aerobiome.</title>
        <authorList>
            <person name="Finn D.R."/>
            <person name="Maldonado J."/>
            <person name="Schmidlin K."/>
            <person name="Kraberger S."/>
            <person name="Fontenele R.S."/>
            <person name="Herckes P."/>
            <person name="Fraser M."/>
            <person name="Garcia-Pichel F."/>
            <person name="Varsani A."/>
        </authorList>
    </citation>
    <scope>NUCLEOTIDE SEQUENCE</scope>
    <source>
        <strain evidence="19">D12_1044</strain>
        <strain evidence="16">D3_917</strain>
        <strain evidence="17">D4_1333</strain>
        <strain evidence="18">D8_455</strain>
    </source>
</reference>
<sequence>MPQFAFNSRYVLLTYPQSDGLDPFDIVNLLSSLGAECIVGREAHSDGGTHYHAFVDFGRKFRSRRTDIFDIGRFHPNVTPSRGNPRGGYDYATKDGEIVAGGLEPPPIQETDSQDSVYADICMAPDRDTFWNILHDRAPRLLLSNFNSLSAYAEWRYRVDPKPFVPNPDYHFDVTQYPQLDDWSRTFVDWDASVSGRGKSLVLYGPTRTGKTEWARHLGNHAYFGGLFSLEEDLSSAKYAIFDDICGGISFFPQYKSWLGMQLEFYCTDKYKKKKLVKWGKPCIWLSNEDPRMDPKADIEWLEGNCIFVNVTTPLF</sequence>
<dbReference type="EMBL" id="MW678918">
    <property type="protein sequence ID" value="QXN75551.1"/>
    <property type="molecule type" value="Genomic_DNA"/>
</dbReference>
<keyword evidence="9" id="KW-0547">Nucleotide-binding</keyword>
<keyword evidence="12" id="KW-0190">Covalent protein-DNA linkage</keyword>
<dbReference type="Pfam" id="PF00799">
    <property type="entry name" value="Gemini_AL1"/>
    <property type="match status" value="1"/>
</dbReference>
<dbReference type="SUPFAM" id="SSF52540">
    <property type="entry name" value="P-loop containing nucleoside triphosphate hydrolases"/>
    <property type="match status" value="1"/>
</dbReference>
<evidence type="ECO:0000256" key="1">
    <source>
        <dbReference type="ARBA" id="ARBA00004147"/>
    </source>
</evidence>
<keyword evidence="4" id="KW-0808">Transferase</keyword>
<keyword evidence="8" id="KW-0479">Metal-binding</keyword>
<dbReference type="GO" id="GO:0016888">
    <property type="term" value="F:DNA endonuclease activity, producing 5'-phosphomonoesters"/>
    <property type="evidence" value="ECO:0007669"/>
    <property type="project" value="InterPro"/>
</dbReference>
<dbReference type="InterPro" id="IPR027417">
    <property type="entry name" value="P-loop_NTPase"/>
</dbReference>
<dbReference type="InterPro" id="IPR001301">
    <property type="entry name" value="Gemini_AL1_CLV"/>
</dbReference>
<feature type="domain" description="Geminivirus AL1 replication-associated protein central" evidence="15">
    <location>
        <begin position="113"/>
        <end position="214"/>
    </location>
</feature>
<evidence type="ECO:0000256" key="11">
    <source>
        <dbReference type="ARBA" id="ARBA00022801"/>
    </source>
</evidence>
<evidence type="ECO:0000256" key="8">
    <source>
        <dbReference type="ARBA" id="ARBA00022723"/>
    </source>
</evidence>
<dbReference type="EMBL" id="MW678921">
    <property type="protein sequence ID" value="QXN75557.1"/>
    <property type="molecule type" value="Genomic_DNA"/>
</dbReference>
<evidence type="ECO:0000256" key="7">
    <source>
        <dbReference type="ARBA" id="ARBA00022722"/>
    </source>
</evidence>
<evidence type="ECO:0000256" key="9">
    <source>
        <dbReference type="ARBA" id="ARBA00022741"/>
    </source>
</evidence>
<evidence type="ECO:0000259" key="14">
    <source>
        <dbReference type="Pfam" id="PF00799"/>
    </source>
</evidence>
<dbReference type="SUPFAM" id="SSF55464">
    <property type="entry name" value="Origin of replication-binding domain, RBD-like"/>
    <property type="match status" value="1"/>
</dbReference>
<feature type="domain" description="CRESS-DNA virus Rep endonuclease" evidence="14">
    <location>
        <begin position="6"/>
        <end position="100"/>
    </location>
</feature>
<keyword evidence="7" id="KW-0540">Nuclease</keyword>
<dbReference type="Gene3D" id="3.40.1310.20">
    <property type="match status" value="1"/>
</dbReference>
<keyword evidence="11" id="KW-0378">Hydrolase</keyword>
<protein>
    <recommendedName>
        <fullName evidence="2">Replication-associated protein</fullName>
    </recommendedName>
</protein>
<keyword evidence="3" id="KW-1048">Host nucleus</keyword>
<dbReference type="GO" id="GO:0003677">
    <property type="term" value="F:DNA binding"/>
    <property type="evidence" value="ECO:0007669"/>
    <property type="project" value="UniProtKB-KW"/>
</dbReference>
<dbReference type="Gene3D" id="3.40.50.300">
    <property type="entry name" value="P-loop containing nucleotide triphosphate hydrolases"/>
    <property type="match status" value="1"/>
</dbReference>
<dbReference type="PRINTS" id="PR00228">
    <property type="entry name" value="GEMCOATCLVL1"/>
</dbReference>
<dbReference type="GO" id="GO:0005198">
    <property type="term" value="F:structural molecule activity"/>
    <property type="evidence" value="ECO:0007669"/>
    <property type="project" value="InterPro"/>
</dbReference>
<evidence type="ECO:0000313" key="18">
    <source>
        <dbReference type="EMBL" id="QXN75557.1"/>
    </source>
</evidence>
<keyword evidence="10" id="KW-0255">Endonuclease</keyword>
<evidence type="ECO:0000256" key="2">
    <source>
        <dbReference type="ARBA" id="ARBA00014531"/>
    </source>
</evidence>
<evidence type="ECO:0000256" key="10">
    <source>
        <dbReference type="ARBA" id="ARBA00022759"/>
    </source>
</evidence>
<evidence type="ECO:0000256" key="6">
    <source>
        <dbReference type="ARBA" id="ARBA00022705"/>
    </source>
</evidence>
<dbReference type="GO" id="GO:0006260">
    <property type="term" value="P:DNA replication"/>
    <property type="evidence" value="ECO:0007669"/>
    <property type="project" value="UniProtKB-KW"/>
</dbReference>
<evidence type="ECO:0000256" key="13">
    <source>
        <dbReference type="ARBA" id="ARBA00023125"/>
    </source>
</evidence>
<evidence type="ECO:0000313" key="19">
    <source>
        <dbReference type="EMBL" id="QXN75565.1"/>
    </source>
</evidence>
<dbReference type="GO" id="GO:0042025">
    <property type="term" value="C:host cell nucleus"/>
    <property type="evidence" value="ECO:0007669"/>
    <property type="project" value="UniProtKB-SubCell"/>
</dbReference>
<evidence type="ECO:0000256" key="12">
    <source>
        <dbReference type="ARBA" id="ARBA00023124"/>
    </source>
</evidence>
<keyword evidence="6" id="KW-0235">DNA replication</keyword>
<accession>A0A8F5MJQ4</accession>
<dbReference type="Pfam" id="PF08283">
    <property type="entry name" value="Gemini_AL1_M"/>
    <property type="match status" value="1"/>
</dbReference>
<evidence type="ECO:0000256" key="4">
    <source>
        <dbReference type="ARBA" id="ARBA00022679"/>
    </source>
</evidence>